<evidence type="ECO:0000256" key="1">
    <source>
        <dbReference type="ARBA" id="ARBA00004123"/>
    </source>
</evidence>
<dbReference type="PANTHER" id="PTHR15272:SF0">
    <property type="entry name" value="CHROMATIN ASSEMBLY FACTOR 1 SUBUNIT A"/>
    <property type="match status" value="1"/>
</dbReference>
<dbReference type="Pfam" id="PF11600">
    <property type="entry name" value="CAF1A_acidic"/>
    <property type="match status" value="1"/>
</dbReference>
<name>A0A6A5TU44_9PLEO</name>
<dbReference type="GO" id="GO:0006281">
    <property type="term" value="P:DNA repair"/>
    <property type="evidence" value="ECO:0007669"/>
    <property type="project" value="UniProtKB-KW"/>
</dbReference>
<dbReference type="Pfam" id="PF21796">
    <property type="entry name" value="Cac1_C"/>
    <property type="match status" value="1"/>
</dbReference>
<evidence type="ECO:0000259" key="9">
    <source>
        <dbReference type="Pfam" id="PF12253"/>
    </source>
</evidence>
<keyword evidence="6" id="KW-0539">Nucleus</keyword>
<dbReference type="Pfam" id="PF12253">
    <property type="entry name" value="CAF1A_dimeriz"/>
    <property type="match status" value="1"/>
</dbReference>
<evidence type="ECO:0000256" key="2">
    <source>
        <dbReference type="ARBA" id="ARBA00022705"/>
    </source>
</evidence>
<dbReference type="GO" id="GO:0006260">
    <property type="term" value="P:DNA replication"/>
    <property type="evidence" value="ECO:0007669"/>
    <property type="project" value="UniProtKB-KW"/>
</dbReference>
<dbReference type="InterPro" id="IPR021644">
    <property type="entry name" value="CAF-1_p150_acidic"/>
</dbReference>
<evidence type="ECO:0000259" key="10">
    <source>
        <dbReference type="Pfam" id="PF21796"/>
    </source>
</evidence>
<comment type="subcellular location">
    <subcellularLocation>
        <location evidence="1">Nucleus</location>
    </subcellularLocation>
</comment>
<organism evidence="11 12">
    <name type="scientific">Byssothecium circinans</name>
    <dbReference type="NCBI Taxonomy" id="147558"/>
    <lineage>
        <taxon>Eukaryota</taxon>
        <taxon>Fungi</taxon>
        <taxon>Dikarya</taxon>
        <taxon>Ascomycota</taxon>
        <taxon>Pezizomycotina</taxon>
        <taxon>Dothideomycetes</taxon>
        <taxon>Pleosporomycetidae</taxon>
        <taxon>Pleosporales</taxon>
        <taxon>Massarineae</taxon>
        <taxon>Massarinaceae</taxon>
        <taxon>Byssothecium</taxon>
    </lineage>
</organism>
<keyword evidence="4" id="KW-0143">Chaperone</keyword>
<keyword evidence="5" id="KW-0234">DNA repair</keyword>
<evidence type="ECO:0000259" key="8">
    <source>
        <dbReference type="Pfam" id="PF11600"/>
    </source>
</evidence>
<dbReference type="InterPro" id="IPR048800">
    <property type="entry name" value="Cac1-like_C"/>
</dbReference>
<evidence type="ECO:0000256" key="6">
    <source>
        <dbReference type="ARBA" id="ARBA00023242"/>
    </source>
</evidence>
<dbReference type="GO" id="GO:0005634">
    <property type="term" value="C:nucleus"/>
    <property type="evidence" value="ECO:0007669"/>
    <property type="project" value="UniProtKB-SubCell"/>
</dbReference>
<evidence type="ECO:0000256" key="7">
    <source>
        <dbReference type="SAM" id="MobiDB-lite"/>
    </source>
</evidence>
<dbReference type="PANTHER" id="PTHR15272">
    <property type="entry name" value="CHROMATIN ASSEMBLY FACTOR 1 SUBUNIT A CAF-1 SUBUNIT A"/>
    <property type="match status" value="1"/>
</dbReference>
<evidence type="ECO:0000313" key="12">
    <source>
        <dbReference type="Proteomes" id="UP000800035"/>
    </source>
</evidence>
<evidence type="ECO:0000256" key="5">
    <source>
        <dbReference type="ARBA" id="ARBA00023204"/>
    </source>
</evidence>
<dbReference type="AlphaFoldDB" id="A0A6A5TU44"/>
<feature type="compositionally biased region" description="Polar residues" evidence="7">
    <location>
        <begin position="1"/>
        <end position="14"/>
    </location>
</feature>
<dbReference type="InterPro" id="IPR022043">
    <property type="entry name" value="CAF1A_DD"/>
</dbReference>
<reference evidence="11" key="1">
    <citation type="journal article" date="2020" name="Stud. Mycol.">
        <title>101 Dothideomycetes genomes: a test case for predicting lifestyles and emergence of pathogens.</title>
        <authorList>
            <person name="Haridas S."/>
            <person name="Albert R."/>
            <person name="Binder M."/>
            <person name="Bloem J."/>
            <person name="Labutti K."/>
            <person name="Salamov A."/>
            <person name="Andreopoulos B."/>
            <person name="Baker S."/>
            <person name="Barry K."/>
            <person name="Bills G."/>
            <person name="Bluhm B."/>
            <person name="Cannon C."/>
            <person name="Castanera R."/>
            <person name="Culley D."/>
            <person name="Daum C."/>
            <person name="Ezra D."/>
            <person name="Gonzalez J."/>
            <person name="Henrissat B."/>
            <person name="Kuo A."/>
            <person name="Liang C."/>
            <person name="Lipzen A."/>
            <person name="Lutzoni F."/>
            <person name="Magnuson J."/>
            <person name="Mondo S."/>
            <person name="Nolan M."/>
            <person name="Ohm R."/>
            <person name="Pangilinan J."/>
            <person name="Park H.-J."/>
            <person name="Ramirez L."/>
            <person name="Alfaro M."/>
            <person name="Sun H."/>
            <person name="Tritt A."/>
            <person name="Yoshinaga Y."/>
            <person name="Zwiers L.-H."/>
            <person name="Turgeon B."/>
            <person name="Goodwin S."/>
            <person name="Spatafora J."/>
            <person name="Crous P."/>
            <person name="Grigoriev I."/>
        </authorList>
    </citation>
    <scope>NUCLEOTIDE SEQUENCE</scope>
    <source>
        <strain evidence="11">CBS 675.92</strain>
    </source>
</reference>
<keyword evidence="3" id="KW-0227">DNA damage</keyword>
<feature type="domain" description="Chromatin assembly factor 1 subunit Cac1-like C-terminal" evidence="10">
    <location>
        <begin position="563"/>
        <end position="618"/>
    </location>
</feature>
<evidence type="ECO:0008006" key="13">
    <source>
        <dbReference type="Google" id="ProtNLM"/>
    </source>
</evidence>
<feature type="compositionally biased region" description="Basic and acidic residues" evidence="7">
    <location>
        <begin position="92"/>
        <end position="174"/>
    </location>
</feature>
<feature type="region of interest" description="Disordered" evidence="7">
    <location>
        <begin position="393"/>
        <end position="431"/>
    </location>
</feature>
<evidence type="ECO:0000256" key="4">
    <source>
        <dbReference type="ARBA" id="ARBA00023186"/>
    </source>
</evidence>
<proteinExistence type="predicted"/>
<feature type="domain" description="Chromatin assembly factor 1 subunit A dimerization" evidence="9">
    <location>
        <begin position="345"/>
        <end position="419"/>
    </location>
</feature>
<feature type="region of interest" description="Disordered" evidence="7">
    <location>
        <begin position="1"/>
        <end position="175"/>
    </location>
</feature>
<dbReference type="GO" id="GO:0033186">
    <property type="term" value="C:CAF-1 complex"/>
    <property type="evidence" value="ECO:0007669"/>
    <property type="project" value="TreeGrafter"/>
</dbReference>
<dbReference type="EMBL" id="ML977000">
    <property type="protein sequence ID" value="KAF1954226.1"/>
    <property type="molecule type" value="Genomic_DNA"/>
</dbReference>
<accession>A0A6A5TU44</accession>
<feature type="domain" description="Chromatin assembly factor 1 p150 subunit acidic region" evidence="8">
    <location>
        <begin position="86"/>
        <end position="193"/>
    </location>
</feature>
<dbReference type="OrthoDB" id="79480at2759"/>
<protein>
    <recommendedName>
        <fullName evidence="13">Chromatin assembly factor 1 subunit A</fullName>
    </recommendedName>
</protein>
<dbReference type="Proteomes" id="UP000800035">
    <property type="component" value="Unassembled WGS sequence"/>
</dbReference>
<feature type="compositionally biased region" description="Low complexity" evidence="7">
    <location>
        <begin position="54"/>
        <end position="85"/>
    </location>
</feature>
<feature type="compositionally biased region" description="Polar residues" evidence="7">
    <location>
        <begin position="25"/>
        <end position="53"/>
    </location>
</feature>
<evidence type="ECO:0000256" key="3">
    <source>
        <dbReference type="ARBA" id="ARBA00022763"/>
    </source>
</evidence>
<sequence length="620" mass="68671">MEASVSVPSFTASQKRPFDDVAEPSTPNNRDINSASSTPLTVLSVDTPSPLKQASTPVVPTSSIPSTASNAPAPTQSASASSTQPAKRRKLTPQEKEAQRLDKEAKAKARAEKLEQKKADDELKAQQKEEKKRASEMKKQQDEEAKARKEEEKRKKEEEKKRKEEEKAKKERSQMKLNAFFTKPKAAEPSATKVTVDTIQDPAVAPISLAPDTITTDTNLTPPSPQKSLQQNAQSEYERFFLPFSLPPHTILAPQNAFMENPENLAAARLRMDNLVAHEDANMEPITLDNFRSVFPKRRRGLKTVTISEVVDLINGSSDCPIDLTGDGSGQQLKPLDLLRQIPMKYLCFPEDVRPPYYGTYTKPHTSVEERKLARNPICRGLNDLNYDYDSEAEWEEPEEGEDLGSEGEDDMDEDGEEDMDGFLDDDDDPEIKRRLLSGDQEPVSSGLCWEDQSGVSILNDGSGAICTELKDFKIGFLLDPLPLSVDPFSTAYWAPEPSPALVPFRLATKDLAANGSMNPPRLPLTARPVNGLLNTSNLSPKTQSGTNAKAAKPKRMIPTEQLPAFKAEVEGQDMTKIAMIEALKKKFPDLPKDAITNTLTLIAKRMGPTEKEKRWTIIT</sequence>
<evidence type="ECO:0000313" key="11">
    <source>
        <dbReference type="EMBL" id="KAF1954226.1"/>
    </source>
</evidence>
<keyword evidence="2" id="KW-0235">DNA replication</keyword>
<gene>
    <name evidence="11" type="ORF">CC80DRAFT_595343</name>
</gene>
<dbReference type="GO" id="GO:0006334">
    <property type="term" value="P:nucleosome assembly"/>
    <property type="evidence" value="ECO:0007669"/>
    <property type="project" value="TreeGrafter"/>
</dbReference>
<feature type="compositionally biased region" description="Acidic residues" evidence="7">
    <location>
        <begin position="393"/>
        <end position="430"/>
    </location>
</feature>
<keyword evidence="12" id="KW-1185">Reference proteome</keyword>